<protein>
    <submittedName>
        <fullName evidence="2">Uncharacterized protein</fullName>
    </submittedName>
</protein>
<dbReference type="Proteomes" id="UP000520198">
    <property type="component" value="Unassembled WGS sequence"/>
</dbReference>
<evidence type="ECO:0000313" key="2">
    <source>
        <dbReference type="EMBL" id="NVD42896.1"/>
    </source>
</evidence>
<comment type="caution">
    <text evidence="2">The sequence shown here is derived from an EMBL/GenBank/DDBJ whole genome shotgun (WGS) entry which is preliminary data.</text>
</comment>
<dbReference type="EMBL" id="JABWDU010000011">
    <property type="protein sequence ID" value="NVD42896.1"/>
    <property type="molecule type" value="Genomic_DNA"/>
</dbReference>
<keyword evidence="1" id="KW-0812">Transmembrane</keyword>
<keyword evidence="3" id="KW-1185">Reference proteome</keyword>
<gene>
    <name evidence="2" type="ORF">HT585_28930</name>
</gene>
<evidence type="ECO:0000313" key="3">
    <source>
        <dbReference type="Proteomes" id="UP000520198"/>
    </source>
</evidence>
<dbReference type="RefSeq" id="WP_176356239.1">
    <property type="nucleotide sequence ID" value="NZ_JABWDU010000011.1"/>
</dbReference>
<dbReference type="AlphaFoldDB" id="A0A7Y6QC49"/>
<accession>A0A7Y6QC49</accession>
<proteinExistence type="predicted"/>
<name>A0A7Y6QC49_9HYPH</name>
<keyword evidence="1" id="KW-0472">Membrane</keyword>
<evidence type="ECO:0000256" key="1">
    <source>
        <dbReference type="SAM" id="Phobius"/>
    </source>
</evidence>
<sequence length="72" mass="7896">MENNGNNEGGKQSRAIIFFVTAWILVAIGAYLALELELHANETAIKVYLPQASPQSLPHTYSTVSKPQVRTP</sequence>
<reference evidence="2 3" key="1">
    <citation type="submission" date="2020-06" db="EMBL/GenBank/DDBJ databases">
        <authorList>
            <person name="Grouzdev D.S."/>
        </authorList>
    </citation>
    <scope>NUCLEOTIDE SEQUENCE [LARGE SCALE GENOMIC DNA]</scope>
    <source>
        <strain evidence="2 3">HO-A22</strain>
    </source>
</reference>
<keyword evidence="1" id="KW-1133">Transmembrane helix</keyword>
<feature type="transmembrane region" description="Helical" evidence="1">
    <location>
        <begin position="15"/>
        <end position="34"/>
    </location>
</feature>
<organism evidence="2 3">
    <name type="scientific">Ensifer oleiphilus</name>
    <dbReference type="NCBI Taxonomy" id="2742698"/>
    <lineage>
        <taxon>Bacteria</taxon>
        <taxon>Pseudomonadati</taxon>
        <taxon>Pseudomonadota</taxon>
        <taxon>Alphaproteobacteria</taxon>
        <taxon>Hyphomicrobiales</taxon>
        <taxon>Rhizobiaceae</taxon>
        <taxon>Sinorhizobium/Ensifer group</taxon>
        <taxon>Ensifer</taxon>
    </lineage>
</organism>